<dbReference type="EMBL" id="AAXW01000072">
    <property type="protein sequence ID" value="EAZ88656.1"/>
    <property type="molecule type" value="Genomic_DNA"/>
</dbReference>
<name>A3IXY7_9CHRO</name>
<keyword evidence="1" id="KW-0315">Glutamine amidotransferase</keyword>
<dbReference type="GO" id="GO:0016740">
    <property type="term" value="F:transferase activity"/>
    <property type="evidence" value="ECO:0007669"/>
    <property type="project" value="UniProtKB-KW"/>
</dbReference>
<dbReference type="Proteomes" id="UP000003781">
    <property type="component" value="Unassembled WGS sequence"/>
</dbReference>
<protein>
    <submittedName>
        <fullName evidence="1">Bifunctional GMP synthase/glutamine amidotransferase protein</fullName>
        <ecNumber evidence="1">6.3.5.2</ecNumber>
    </submittedName>
</protein>
<evidence type="ECO:0000313" key="1">
    <source>
        <dbReference type="EMBL" id="EAZ88656.1"/>
    </source>
</evidence>
<comment type="caution">
    <text evidence="1">The sequence shown here is derived from an EMBL/GenBank/DDBJ whole genome shotgun (WGS) entry which is preliminary data.</text>
</comment>
<dbReference type="GO" id="GO:0003922">
    <property type="term" value="F:GMP synthase (glutamine-hydrolyzing) activity"/>
    <property type="evidence" value="ECO:0007669"/>
    <property type="project" value="UniProtKB-EC"/>
</dbReference>
<sequence>MGKITVKLLHQLTRLAFYLQNIAKCKEKAKAIALESP</sequence>
<evidence type="ECO:0000313" key="2">
    <source>
        <dbReference type="Proteomes" id="UP000003781"/>
    </source>
</evidence>
<reference evidence="1 2" key="1">
    <citation type="submission" date="2007-03" db="EMBL/GenBank/DDBJ databases">
        <authorList>
            <person name="Stal L."/>
            <person name="Ferriera S."/>
            <person name="Johnson J."/>
            <person name="Kravitz S."/>
            <person name="Beeson K."/>
            <person name="Sutton G."/>
            <person name="Rogers Y.-H."/>
            <person name="Friedman R."/>
            <person name="Frazier M."/>
            <person name="Venter J.C."/>
        </authorList>
    </citation>
    <scope>NUCLEOTIDE SEQUENCE [LARGE SCALE GENOMIC DNA]</scope>
    <source>
        <strain evidence="1 2">CCY0110</strain>
    </source>
</reference>
<keyword evidence="1" id="KW-0808">Transferase</keyword>
<organism evidence="1 2">
    <name type="scientific">Crocosphaera chwakensis CCY0110</name>
    <dbReference type="NCBI Taxonomy" id="391612"/>
    <lineage>
        <taxon>Bacteria</taxon>
        <taxon>Bacillati</taxon>
        <taxon>Cyanobacteriota</taxon>
        <taxon>Cyanophyceae</taxon>
        <taxon>Oscillatoriophycideae</taxon>
        <taxon>Chroococcales</taxon>
        <taxon>Aphanothecaceae</taxon>
        <taxon>Crocosphaera</taxon>
        <taxon>Crocosphaera chwakensis</taxon>
    </lineage>
</organism>
<gene>
    <name evidence="1" type="primary">guaA</name>
    <name evidence="1" type="ORF">CY0110_27233</name>
</gene>
<accession>A3IXY7</accession>
<dbReference type="AlphaFoldDB" id="A3IXY7"/>
<keyword evidence="2" id="KW-1185">Reference proteome</keyword>
<keyword evidence="1" id="KW-0436">Ligase</keyword>
<dbReference type="EC" id="6.3.5.2" evidence="1"/>
<proteinExistence type="predicted"/>